<dbReference type="PANTHER" id="PTHR30388:SF4">
    <property type="entry name" value="MOLYBDENUM COFACTOR INSERTION CHAPERONE PAOD"/>
    <property type="match status" value="1"/>
</dbReference>
<dbReference type="Pfam" id="PF02625">
    <property type="entry name" value="XdhC_CoxI"/>
    <property type="match status" value="1"/>
</dbReference>
<feature type="region of interest" description="Disordered" evidence="1">
    <location>
        <begin position="250"/>
        <end position="326"/>
    </location>
</feature>
<dbReference type="InterPro" id="IPR003777">
    <property type="entry name" value="XdhC_CoxI"/>
</dbReference>
<feature type="compositionally biased region" description="Low complexity" evidence="1">
    <location>
        <begin position="304"/>
        <end position="326"/>
    </location>
</feature>
<name>A0A918U2N1_9ACTN</name>
<gene>
    <name evidence="3" type="ORF">GCM10010515_60530</name>
</gene>
<accession>A0A918U2N1</accession>
<organism evidence="3 4">
    <name type="scientific">Streptomyces fructofermentans</name>
    <dbReference type="NCBI Taxonomy" id="152141"/>
    <lineage>
        <taxon>Bacteria</taxon>
        <taxon>Bacillati</taxon>
        <taxon>Actinomycetota</taxon>
        <taxon>Actinomycetes</taxon>
        <taxon>Kitasatosporales</taxon>
        <taxon>Streptomycetaceae</taxon>
        <taxon>Streptomyces</taxon>
    </lineage>
</organism>
<dbReference type="Gene3D" id="3.40.50.720">
    <property type="entry name" value="NAD(P)-binding Rossmann-like Domain"/>
    <property type="match status" value="1"/>
</dbReference>
<comment type="caution">
    <text evidence="3">The sequence shown here is derived from an EMBL/GenBank/DDBJ whole genome shotgun (WGS) entry which is preliminary data.</text>
</comment>
<protein>
    <recommendedName>
        <fullName evidence="2">TRASH domain-containing protein</fullName>
    </recommendedName>
</protein>
<dbReference type="AlphaFoldDB" id="A0A918U2N1"/>
<keyword evidence="4" id="KW-1185">Reference proteome</keyword>
<feature type="domain" description="TRASH" evidence="2">
    <location>
        <begin position="330"/>
        <end position="368"/>
    </location>
</feature>
<sequence>MSLAAPTLQARMAELVRRHVPFVRATVVRARRPASARPGDTALVLADGRIEGFVGGVCAEGTVRVQALRTLRSGESLLLRISPGGPAEGGGEPVVEEGTVSVANPCLSGGELEIFLEPLRPVPRVLVLGESPIARALLALGPALGYEITATSDTGALTPQALSGAQAVVVASHGRDEEPVVTAAVRAGVPYVGLVASPRRGAAVLAGLGLDDRQRSRVRTPAGLWIGARTPGEVAVSILAEVIGVLSGRSGGPDTAPAVDSGPASGPGGGDRGGTDHVSGPVGSPPPPGDTGLRELAARTPAEAAGPVADAPHPAPAAGPDDAAPATATDPVCGMTVVVGDGTPHSDAGGARRWFCCAGCRGVFEDDPGRRTQDGTP</sequence>
<dbReference type="EMBL" id="BMWD01000026">
    <property type="protein sequence ID" value="GGX84976.1"/>
    <property type="molecule type" value="Genomic_DNA"/>
</dbReference>
<proteinExistence type="predicted"/>
<evidence type="ECO:0000313" key="3">
    <source>
        <dbReference type="EMBL" id="GGX84976.1"/>
    </source>
</evidence>
<dbReference type="SMART" id="SM00746">
    <property type="entry name" value="TRASH"/>
    <property type="match status" value="1"/>
</dbReference>
<dbReference type="Pfam" id="PF13478">
    <property type="entry name" value="XdhC_C"/>
    <property type="match status" value="1"/>
</dbReference>
<reference evidence="3" key="1">
    <citation type="journal article" date="2014" name="Int. J. Syst. Evol. Microbiol.">
        <title>Complete genome sequence of Corynebacterium casei LMG S-19264T (=DSM 44701T), isolated from a smear-ripened cheese.</title>
        <authorList>
            <consortium name="US DOE Joint Genome Institute (JGI-PGF)"/>
            <person name="Walter F."/>
            <person name="Albersmeier A."/>
            <person name="Kalinowski J."/>
            <person name="Ruckert C."/>
        </authorList>
    </citation>
    <scope>NUCLEOTIDE SEQUENCE</scope>
    <source>
        <strain evidence="3">JCM 4956</strain>
    </source>
</reference>
<dbReference type="Proteomes" id="UP000645555">
    <property type="component" value="Unassembled WGS sequence"/>
</dbReference>
<evidence type="ECO:0000313" key="4">
    <source>
        <dbReference type="Proteomes" id="UP000645555"/>
    </source>
</evidence>
<evidence type="ECO:0000259" key="2">
    <source>
        <dbReference type="SMART" id="SM00746"/>
    </source>
</evidence>
<dbReference type="InterPro" id="IPR052698">
    <property type="entry name" value="MoCofactor_Util/Proc"/>
</dbReference>
<dbReference type="InterPro" id="IPR027051">
    <property type="entry name" value="XdhC_Rossmann_dom"/>
</dbReference>
<dbReference type="PANTHER" id="PTHR30388">
    <property type="entry name" value="ALDEHYDE OXIDOREDUCTASE MOLYBDENUM COFACTOR ASSEMBLY PROTEIN"/>
    <property type="match status" value="1"/>
</dbReference>
<dbReference type="RefSeq" id="WP_229916687.1">
    <property type="nucleotide sequence ID" value="NZ_BMWD01000026.1"/>
</dbReference>
<reference evidence="3" key="2">
    <citation type="submission" date="2020-09" db="EMBL/GenBank/DDBJ databases">
        <authorList>
            <person name="Sun Q."/>
            <person name="Ohkuma M."/>
        </authorList>
    </citation>
    <scope>NUCLEOTIDE SEQUENCE</scope>
    <source>
        <strain evidence="3">JCM 4956</strain>
    </source>
</reference>
<evidence type="ECO:0000256" key="1">
    <source>
        <dbReference type="SAM" id="MobiDB-lite"/>
    </source>
</evidence>
<dbReference type="InterPro" id="IPR011017">
    <property type="entry name" value="TRASH_dom"/>
</dbReference>